<name>A0AAD6SDN6_9AGAR</name>
<comment type="caution">
    <text evidence="2">The sequence shown here is derived from an EMBL/GenBank/DDBJ whole genome shotgun (WGS) entry which is preliminary data.</text>
</comment>
<accession>A0AAD6SDN6</accession>
<feature type="region of interest" description="Disordered" evidence="1">
    <location>
        <begin position="61"/>
        <end position="89"/>
    </location>
</feature>
<proteinExistence type="predicted"/>
<dbReference type="AlphaFoldDB" id="A0AAD6SDN6"/>
<keyword evidence="3" id="KW-1185">Reference proteome</keyword>
<evidence type="ECO:0000256" key="1">
    <source>
        <dbReference type="SAM" id="MobiDB-lite"/>
    </source>
</evidence>
<reference evidence="2" key="1">
    <citation type="submission" date="2023-03" db="EMBL/GenBank/DDBJ databases">
        <title>Massive genome expansion in bonnet fungi (Mycena s.s.) driven by repeated elements and novel gene families across ecological guilds.</title>
        <authorList>
            <consortium name="Lawrence Berkeley National Laboratory"/>
            <person name="Harder C.B."/>
            <person name="Miyauchi S."/>
            <person name="Viragh M."/>
            <person name="Kuo A."/>
            <person name="Thoen E."/>
            <person name="Andreopoulos B."/>
            <person name="Lu D."/>
            <person name="Skrede I."/>
            <person name="Drula E."/>
            <person name="Henrissat B."/>
            <person name="Morin E."/>
            <person name="Kohler A."/>
            <person name="Barry K."/>
            <person name="LaButti K."/>
            <person name="Morin E."/>
            <person name="Salamov A."/>
            <person name="Lipzen A."/>
            <person name="Mereny Z."/>
            <person name="Hegedus B."/>
            <person name="Baldrian P."/>
            <person name="Stursova M."/>
            <person name="Weitz H."/>
            <person name="Taylor A."/>
            <person name="Grigoriev I.V."/>
            <person name="Nagy L.G."/>
            <person name="Martin F."/>
            <person name="Kauserud H."/>
        </authorList>
    </citation>
    <scope>NUCLEOTIDE SEQUENCE</scope>
    <source>
        <strain evidence="2">CBHHK200</strain>
    </source>
</reference>
<evidence type="ECO:0000313" key="2">
    <source>
        <dbReference type="EMBL" id="KAJ7025322.1"/>
    </source>
</evidence>
<dbReference type="Proteomes" id="UP001218188">
    <property type="component" value="Unassembled WGS sequence"/>
</dbReference>
<evidence type="ECO:0000313" key="3">
    <source>
        <dbReference type="Proteomes" id="UP001218188"/>
    </source>
</evidence>
<gene>
    <name evidence="2" type="ORF">C8F04DRAFT_1269351</name>
</gene>
<organism evidence="2 3">
    <name type="scientific">Mycena alexandri</name>
    <dbReference type="NCBI Taxonomy" id="1745969"/>
    <lineage>
        <taxon>Eukaryota</taxon>
        <taxon>Fungi</taxon>
        <taxon>Dikarya</taxon>
        <taxon>Basidiomycota</taxon>
        <taxon>Agaricomycotina</taxon>
        <taxon>Agaricomycetes</taxon>
        <taxon>Agaricomycetidae</taxon>
        <taxon>Agaricales</taxon>
        <taxon>Marasmiineae</taxon>
        <taxon>Mycenaceae</taxon>
        <taxon>Mycena</taxon>
    </lineage>
</organism>
<dbReference type="EMBL" id="JARJCM010000155">
    <property type="protein sequence ID" value="KAJ7025322.1"/>
    <property type="molecule type" value="Genomic_DNA"/>
</dbReference>
<sequence length="377" mass="41452">MSSARADVPYTAEDLNVLKPALIALVQRQVTKWPGGDFNPKDKKITKDLLQKVLGDPIHGFTKHNPEYVSPMSPIPGSDDDSEKDKEPEFDVENVKLLIQDSRTSAKTSQLVALFVLDTKGCGEGEWRADLKDLLAELQTGPAALQGSYKLAIRDPDHPEYRTYFAKVTKDLPWDKVEPIPPCVIIPRGNCLDIFVEHVEDTLSQTISQTLGTFNSNDPAAKPLEVARHRADNAAGTASSINADVEWLAEEIKILPGYSDFNKNRHKVQQNVGVVASWKFVVLVAKTYFGNASHIPSRNGKKKITKGSIHQAVGLRSTAFTQAEHAVHIIDRYGEGGSSPAQAVIDRIELVVDKPEGAKGLYPFLVGWEKDHGSNDT</sequence>
<protein>
    <submittedName>
        <fullName evidence="2">Uncharacterized protein</fullName>
    </submittedName>
</protein>